<keyword evidence="2" id="KW-1133">Transmembrane helix</keyword>
<keyword evidence="2" id="KW-0472">Membrane</keyword>
<feature type="transmembrane region" description="Helical" evidence="2">
    <location>
        <begin position="46"/>
        <end position="65"/>
    </location>
</feature>
<accession>A0A0K6GXC5</accession>
<keyword evidence="4" id="KW-1185">Reference proteome</keyword>
<sequence length="71" mass="7513">MPARLAACSGPAPGLPHHGKAGVARKAGRLHTHDAPAKEKAPRIRGALRVVMALSIAVLLVRFSYELFCTT</sequence>
<evidence type="ECO:0000256" key="2">
    <source>
        <dbReference type="SAM" id="Phobius"/>
    </source>
</evidence>
<protein>
    <submittedName>
        <fullName evidence="3">Uncharacterized protein</fullName>
    </submittedName>
</protein>
<proteinExistence type="predicted"/>
<feature type="region of interest" description="Disordered" evidence="1">
    <location>
        <begin position="1"/>
        <end position="39"/>
    </location>
</feature>
<evidence type="ECO:0000256" key="1">
    <source>
        <dbReference type="SAM" id="MobiDB-lite"/>
    </source>
</evidence>
<organism evidence="3 4">
    <name type="scientific">Gulbenkiania indica</name>
    <dbReference type="NCBI Taxonomy" id="375574"/>
    <lineage>
        <taxon>Bacteria</taxon>
        <taxon>Pseudomonadati</taxon>
        <taxon>Pseudomonadota</taxon>
        <taxon>Betaproteobacteria</taxon>
        <taxon>Neisseriales</taxon>
        <taxon>Chromobacteriaceae</taxon>
        <taxon>Gulbenkiania</taxon>
    </lineage>
</organism>
<gene>
    <name evidence="3" type="ORF">Ga0061063_1659</name>
</gene>
<evidence type="ECO:0000313" key="4">
    <source>
        <dbReference type="Proteomes" id="UP000243535"/>
    </source>
</evidence>
<keyword evidence="2" id="KW-0812">Transmembrane</keyword>
<reference evidence="4" key="1">
    <citation type="submission" date="2015-08" db="EMBL/GenBank/DDBJ databases">
        <authorList>
            <person name="Varghese N."/>
        </authorList>
    </citation>
    <scope>NUCLEOTIDE SEQUENCE [LARGE SCALE GENOMIC DNA]</scope>
    <source>
        <strain evidence="4">DSM 17901</strain>
    </source>
</reference>
<dbReference type="AlphaFoldDB" id="A0A0K6GXC5"/>
<dbReference type="Proteomes" id="UP000243535">
    <property type="component" value="Unassembled WGS sequence"/>
</dbReference>
<dbReference type="EMBL" id="CYHA01000003">
    <property type="protein sequence ID" value="CUA83269.1"/>
    <property type="molecule type" value="Genomic_DNA"/>
</dbReference>
<evidence type="ECO:0000313" key="3">
    <source>
        <dbReference type="EMBL" id="CUA83269.1"/>
    </source>
</evidence>
<name>A0A0K6GXC5_9NEIS</name>